<evidence type="ECO:0000313" key="2">
    <source>
        <dbReference type="EMBL" id="KAJ7670370.1"/>
    </source>
</evidence>
<dbReference type="Proteomes" id="UP001221757">
    <property type="component" value="Unassembled WGS sequence"/>
</dbReference>
<reference evidence="2" key="1">
    <citation type="submission" date="2023-03" db="EMBL/GenBank/DDBJ databases">
        <title>Massive genome expansion in bonnet fungi (Mycena s.s.) driven by repeated elements and novel gene families across ecological guilds.</title>
        <authorList>
            <consortium name="Lawrence Berkeley National Laboratory"/>
            <person name="Harder C.B."/>
            <person name="Miyauchi S."/>
            <person name="Viragh M."/>
            <person name="Kuo A."/>
            <person name="Thoen E."/>
            <person name="Andreopoulos B."/>
            <person name="Lu D."/>
            <person name="Skrede I."/>
            <person name="Drula E."/>
            <person name="Henrissat B."/>
            <person name="Morin E."/>
            <person name="Kohler A."/>
            <person name="Barry K."/>
            <person name="LaButti K."/>
            <person name="Morin E."/>
            <person name="Salamov A."/>
            <person name="Lipzen A."/>
            <person name="Mereny Z."/>
            <person name="Hegedus B."/>
            <person name="Baldrian P."/>
            <person name="Stursova M."/>
            <person name="Weitz H."/>
            <person name="Taylor A."/>
            <person name="Grigoriev I.V."/>
            <person name="Nagy L.G."/>
            <person name="Martin F."/>
            <person name="Kauserud H."/>
        </authorList>
    </citation>
    <scope>NUCLEOTIDE SEQUENCE</scope>
    <source>
        <strain evidence="2">CBHHK067</strain>
    </source>
</reference>
<feature type="region of interest" description="Disordered" evidence="1">
    <location>
        <begin position="237"/>
        <end position="302"/>
    </location>
</feature>
<feature type="compositionally biased region" description="Basic and acidic residues" evidence="1">
    <location>
        <begin position="185"/>
        <end position="202"/>
    </location>
</feature>
<feature type="compositionally biased region" description="Low complexity" evidence="1">
    <location>
        <begin position="155"/>
        <end position="164"/>
    </location>
</feature>
<proteinExistence type="predicted"/>
<comment type="caution">
    <text evidence="2">The sequence shown here is derived from an EMBL/GenBank/DDBJ whole genome shotgun (WGS) entry which is preliminary data.</text>
</comment>
<dbReference type="AlphaFoldDB" id="A0AAD7CYN8"/>
<feature type="compositionally biased region" description="Basic and acidic residues" evidence="1">
    <location>
        <begin position="288"/>
        <end position="302"/>
    </location>
</feature>
<dbReference type="EMBL" id="JARKIE010000181">
    <property type="protein sequence ID" value="KAJ7670370.1"/>
    <property type="molecule type" value="Genomic_DNA"/>
</dbReference>
<accession>A0AAD7CYN8</accession>
<feature type="compositionally biased region" description="Basic residues" evidence="1">
    <location>
        <begin position="250"/>
        <end position="261"/>
    </location>
</feature>
<evidence type="ECO:0000256" key="1">
    <source>
        <dbReference type="SAM" id="MobiDB-lite"/>
    </source>
</evidence>
<evidence type="ECO:0000313" key="3">
    <source>
        <dbReference type="Proteomes" id="UP001221757"/>
    </source>
</evidence>
<organism evidence="2 3">
    <name type="scientific">Mycena rosella</name>
    <name type="common">Pink bonnet</name>
    <name type="synonym">Agaricus rosellus</name>
    <dbReference type="NCBI Taxonomy" id="1033263"/>
    <lineage>
        <taxon>Eukaryota</taxon>
        <taxon>Fungi</taxon>
        <taxon>Dikarya</taxon>
        <taxon>Basidiomycota</taxon>
        <taxon>Agaricomycotina</taxon>
        <taxon>Agaricomycetes</taxon>
        <taxon>Agaricomycetidae</taxon>
        <taxon>Agaricales</taxon>
        <taxon>Marasmiineae</taxon>
        <taxon>Mycenaceae</taxon>
        <taxon>Mycena</taxon>
    </lineage>
</organism>
<name>A0AAD7CYN8_MYCRO</name>
<protein>
    <submittedName>
        <fullName evidence="2">Uncharacterized protein</fullName>
    </submittedName>
</protein>
<sequence length="302" mass="33775">PELHCNLRLRLLPDVDVDVDLLILYPDPDTDPPTTPTNQPTPAMTSIMRDSARDFLQCIVSASTSASTICSHLHLHSHPHPHPHRIHASCLLFAVNYGRANGRRSAFIRTNAIARRIPCLPAFPYSPVEQRSRGGGDTKERKGETQRKEAGKIRTTWITQTPKTTQKRDSDDADAENGYAAYVNRKQETGNRSRSGKTERLRAQRGYVGGTSADLDLDLGGIRGREYAQSWQASMRGSIAVAQQPVTRLNRAKPRSRRSKEKKAEPAPVKWDEHRSCPSDSVRVQVGRHKEPPPLVDRSERS</sequence>
<feature type="compositionally biased region" description="Basic and acidic residues" evidence="1">
    <location>
        <begin position="262"/>
        <end position="277"/>
    </location>
</feature>
<feature type="non-terminal residue" evidence="2">
    <location>
        <position position="1"/>
    </location>
</feature>
<feature type="compositionally biased region" description="Basic and acidic residues" evidence="1">
    <location>
        <begin position="130"/>
        <end position="152"/>
    </location>
</feature>
<keyword evidence="3" id="KW-1185">Reference proteome</keyword>
<gene>
    <name evidence="2" type="ORF">B0H17DRAFT_1246119</name>
</gene>
<feature type="region of interest" description="Disordered" evidence="1">
    <location>
        <begin position="124"/>
        <end position="205"/>
    </location>
</feature>